<dbReference type="SUPFAM" id="SSF63411">
    <property type="entry name" value="LuxS/MPP-like metallohydrolase"/>
    <property type="match status" value="2"/>
</dbReference>
<evidence type="ECO:0000256" key="1">
    <source>
        <dbReference type="ARBA" id="ARBA00001947"/>
    </source>
</evidence>
<accession>A0A1M6FF10</accession>
<dbReference type="GO" id="GO:0004222">
    <property type="term" value="F:metalloendopeptidase activity"/>
    <property type="evidence" value="ECO:0007669"/>
    <property type="project" value="InterPro"/>
</dbReference>
<dbReference type="Proteomes" id="UP000184171">
    <property type="component" value="Unassembled WGS sequence"/>
</dbReference>
<dbReference type="GO" id="GO:0006508">
    <property type="term" value="P:proteolysis"/>
    <property type="evidence" value="ECO:0007669"/>
    <property type="project" value="InterPro"/>
</dbReference>
<dbReference type="PANTHER" id="PTHR11851:SF49">
    <property type="entry name" value="MITOCHONDRIAL-PROCESSING PEPTIDASE SUBUNIT ALPHA"/>
    <property type="match status" value="1"/>
</dbReference>
<dbReference type="InterPro" id="IPR011765">
    <property type="entry name" value="Pept_M16_N"/>
</dbReference>
<dbReference type="GO" id="GO:0046872">
    <property type="term" value="F:metal ion binding"/>
    <property type="evidence" value="ECO:0007669"/>
    <property type="project" value="InterPro"/>
</dbReference>
<gene>
    <name evidence="6" type="ORF">SAMN02745165_01267</name>
</gene>
<dbReference type="InterPro" id="IPR001431">
    <property type="entry name" value="Pept_M16_Zn_BS"/>
</dbReference>
<comment type="cofactor">
    <cofactor evidence="1">
        <name>Zn(2+)</name>
        <dbReference type="ChEBI" id="CHEBI:29105"/>
    </cofactor>
</comment>
<evidence type="ECO:0000256" key="2">
    <source>
        <dbReference type="ARBA" id="ARBA00007261"/>
    </source>
</evidence>
<evidence type="ECO:0000259" key="4">
    <source>
        <dbReference type="Pfam" id="PF00675"/>
    </source>
</evidence>
<sequence>MPDYFIDTLENGIRLVTVPMPQLHAAELVCYMAVGGRNEPQELSGISHFLEHMIFRGTAEYATSTELERAFEAIGGAVNASTDAETTCFHSRLHPDYLGEGVALFASMLRRPLFQDIDVERRIILEEAREDYNEKGVQINLDNLMVSMLWPDHPLGDSLIGTPETLARIDRKALENYYQQWYLPQNLVICACGRVDREQFRQMAEAEFGDWPVREQAKPLPAPEIASGAPECCWVADSDSQVSVQLAFPLHGRKDERTLPLRVLRRVLSWGGGARLPLRLREQLGLTYAVEANCSMLDDTGYLAIDLAVASENLQRAMAELLNVLDELCELPVPQEELAAVLRSYKFDLDFSRDQTEAMAIRYGWGLQADYLRPLDVDCHELQQLTAERLQQVAKDVFHGEGLKLVVTGPWNPADKPVVEKMLNEFSANK</sequence>
<comment type="similarity">
    <text evidence="2 3">Belongs to the peptidase M16 family.</text>
</comment>
<keyword evidence="7" id="KW-1185">Reference proteome</keyword>
<dbReference type="RefSeq" id="WP_072906882.1">
    <property type="nucleotide sequence ID" value="NZ_FQZT01000003.1"/>
</dbReference>
<organism evidence="6 7">
    <name type="scientific">Malonomonas rubra DSM 5091</name>
    <dbReference type="NCBI Taxonomy" id="1122189"/>
    <lineage>
        <taxon>Bacteria</taxon>
        <taxon>Pseudomonadati</taxon>
        <taxon>Thermodesulfobacteriota</taxon>
        <taxon>Desulfuromonadia</taxon>
        <taxon>Desulfuromonadales</taxon>
        <taxon>Geopsychrobacteraceae</taxon>
        <taxon>Malonomonas</taxon>
    </lineage>
</organism>
<dbReference type="AlphaFoldDB" id="A0A1M6FF10"/>
<evidence type="ECO:0000313" key="6">
    <source>
        <dbReference type="EMBL" id="SHI96320.1"/>
    </source>
</evidence>
<proteinExistence type="inferred from homology"/>
<evidence type="ECO:0000256" key="3">
    <source>
        <dbReference type="RuleBase" id="RU004447"/>
    </source>
</evidence>
<dbReference type="OrthoDB" id="9811314at2"/>
<name>A0A1M6FF10_MALRU</name>
<dbReference type="PROSITE" id="PS00143">
    <property type="entry name" value="INSULINASE"/>
    <property type="match status" value="1"/>
</dbReference>
<dbReference type="EMBL" id="FQZT01000003">
    <property type="protein sequence ID" value="SHI96320.1"/>
    <property type="molecule type" value="Genomic_DNA"/>
</dbReference>
<reference evidence="6 7" key="1">
    <citation type="submission" date="2016-11" db="EMBL/GenBank/DDBJ databases">
        <authorList>
            <person name="Jaros S."/>
            <person name="Januszkiewicz K."/>
            <person name="Wedrychowicz H."/>
        </authorList>
    </citation>
    <scope>NUCLEOTIDE SEQUENCE [LARGE SCALE GENOMIC DNA]</scope>
    <source>
        <strain evidence="6 7">DSM 5091</strain>
    </source>
</reference>
<dbReference type="Pfam" id="PF00675">
    <property type="entry name" value="Peptidase_M16"/>
    <property type="match status" value="1"/>
</dbReference>
<protein>
    <submittedName>
        <fullName evidence="6">Predicted Zn-dependent peptidase</fullName>
    </submittedName>
</protein>
<dbReference type="Gene3D" id="3.30.830.10">
    <property type="entry name" value="Metalloenzyme, LuxS/M16 peptidase-like"/>
    <property type="match status" value="2"/>
</dbReference>
<feature type="domain" description="Peptidase M16 N-terminal" evidence="4">
    <location>
        <begin position="21"/>
        <end position="162"/>
    </location>
</feature>
<feature type="domain" description="Peptidase M16 C-terminal" evidence="5">
    <location>
        <begin position="169"/>
        <end position="343"/>
    </location>
</feature>
<evidence type="ECO:0000313" key="7">
    <source>
        <dbReference type="Proteomes" id="UP000184171"/>
    </source>
</evidence>
<dbReference type="PANTHER" id="PTHR11851">
    <property type="entry name" value="METALLOPROTEASE"/>
    <property type="match status" value="1"/>
</dbReference>
<dbReference type="Pfam" id="PF05193">
    <property type="entry name" value="Peptidase_M16_C"/>
    <property type="match status" value="1"/>
</dbReference>
<evidence type="ECO:0000259" key="5">
    <source>
        <dbReference type="Pfam" id="PF05193"/>
    </source>
</evidence>
<dbReference type="InterPro" id="IPR007863">
    <property type="entry name" value="Peptidase_M16_C"/>
</dbReference>
<dbReference type="InterPro" id="IPR011249">
    <property type="entry name" value="Metalloenz_LuxS/M16"/>
</dbReference>
<dbReference type="InterPro" id="IPR050361">
    <property type="entry name" value="MPP/UQCRC_Complex"/>
</dbReference>
<dbReference type="STRING" id="1122189.SAMN02745165_01267"/>